<dbReference type="EMBL" id="UZAF01016157">
    <property type="protein sequence ID" value="VDO21992.1"/>
    <property type="molecule type" value="Genomic_DNA"/>
</dbReference>
<gene>
    <name evidence="1" type="ORF">HPLM_LOCUS3921</name>
</gene>
<dbReference type="Proteomes" id="UP000268014">
    <property type="component" value="Unassembled WGS sequence"/>
</dbReference>
<accession>A0A3P7WX30</accession>
<keyword evidence="2" id="KW-1185">Reference proteome</keyword>
<organism evidence="1 2">
    <name type="scientific">Haemonchus placei</name>
    <name type="common">Barber's pole worm</name>
    <dbReference type="NCBI Taxonomy" id="6290"/>
    <lineage>
        <taxon>Eukaryota</taxon>
        <taxon>Metazoa</taxon>
        <taxon>Ecdysozoa</taxon>
        <taxon>Nematoda</taxon>
        <taxon>Chromadorea</taxon>
        <taxon>Rhabditida</taxon>
        <taxon>Rhabditina</taxon>
        <taxon>Rhabditomorpha</taxon>
        <taxon>Strongyloidea</taxon>
        <taxon>Trichostrongylidae</taxon>
        <taxon>Haemonchus</taxon>
    </lineage>
</organism>
<reference evidence="1 2" key="1">
    <citation type="submission" date="2018-11" db="EMBL/GenBank/DDBJ databases">
        <authorList>
            <consortium name="Pathogen Informatics"/>
        </authorList>
    </citation>
    <scope>NUCLEOTIDE SEQUENCE [LARGE SCALE GENOMIC DNA]</scope>
    <source>
        <strain evidence="1 2">MHpl1</strain>
    </source>
</reference>
<sequence>MLIPFHSFDRMEIPDSDDFFNEAIATASTDAVKKAVKPAEKVRTQPSEA</sequence>
<name>A0A3P7WX30_HAEPC</name>
<proteinExistence type="predicted"/>
<dbReference type="AlphaFoldDB" id="A0A3P7WX30"/>
<evidence type="ECO:0000313" key="2">
    <source>
        <dbReference type="Proteomes" id="UP000268014"/>
    </source>
</evidence>
<protein>
    <submittedName>
        <fullName evidence="1">Uncharacterized protein</fullName>
    </submittedName>
</protein>
<evidence type="ECO:0000313" key="1">
    <source>
        <dbReference type="EMBL" id="VDO21992.1"/>
    </source>
</evidence>
<dbReference type="OrthoDB" id="5858642at2759"/>